<dbReference type="Proteomes" id="UP000712157">
    <property type="component" value="Unassembled WGS sequence"/>
</dbReference>
<dbReference type="PANTHER" id="PTHR37815:SF3">
    <property type="entry name" value="UPF0397 PROTEIN SPR0429"/>
    <property type="match status" value="1"/>
</dbReference>
<reference evidence="4" key="1">
    <citation type="submission" date="2021-06" db="EMBL/GenBank/DDBJ databases">
        <title>Description of novel taxa of the family Lachnospiraceae.</title>
        <authorList>
            <person name="Chaplin A.V."/>
            <person name="Sokolova S.R."/>
            <person name="Pikina A.P."/>
            <person name="Korzhanova M."/>
            <person name="Belova V."/>
            <person name="Korostin D."/>
            <person name="Efimov B.A."/>
        </authorList>
    </citation>
    <scope>NUCLEOTIDE SEQUENCE</scope>
    <source>
        <strain evidence="4">ASD5720</strain>
    </source>
</reference>
<dbReference type="EMBL" id="JAHQCW010000076">
    <property type="protein sequence ID" value="MBU9739695.1"/>
    <property type="molecule type" value="Genomic_DNA"/>
</dbReference>
<comment type="caution">
    <text evidence="4">The sequence shown here is derived from an EMBL/GenBank/DDBJ whole genome shotgun (WGS) entry which is preliminary data.</text>
</comment>
<dbReference type="Gene3D" id="1.10.1760.20">
    <property type="match status" value="1"/>
</dbReference>
<keyword evidence="2 3" id="KW-1133">Transmembrane helix</keyword>
<evidence type="ECO:0000256" key="2">
    <source>
        <dbReference type="ARBA" id="ARBA00022989"/>
    </source>
</evidence>
<evidence type="ECO:0000256" key="3">
    <source>
        <dbReference type="SAM" id="Phobius"/>
    </source>
</evidence>
<proteinExistence type="predicted"/>
<accession>A0A949NJ79</accession>
<feature type="transmembrane region" description="Helical" evidence="3">
    <location>
        <begin position="18"/>
        <end position="37"/>
    </location>
</feature>
<dbReference type="RefSeq" id="WP_158348812.1">
    <property type="nucleotide sequence ID" value="NZ_JAHQCW010000076.1"/>
</dbReference>
<organism evidence="4 5">
    <name type="scientific">Diplocloster agilis</name>
    <dbReference type="NCBI Taxonomy" id="2850323"/>
    <lineage>
        <taxon>Bacteria</taxon>
        <taxon>Bacillati</taxon>
        <taxon>Bacillota</taxon>
        <taxon>Clostridia</taxon>
        <taxon>Lachnospirales</taxon>
        <taxon>Lachnospiraceae</taxon>
        <taxon>Diplocloster</taxon>
    </lineage>
</organism>
<dbReference type="AlphaFoldDB" id="A0A949NJ79"/>
<evidence type="ECO:0000313" key="5">
    <source>
        <dbReference type="Proteomes" id="UP000712157"/>
    </source>
</evidence>
<dbReference type="PANTHER" id="PTHR37815">
    <property type="entry name" value="UPF0397 PROTEIN BC_2624-RELATED"/>
    <property type="match status" value="1"/>
</dbReference>
<dbReference type="GO" id="GO:0016020">
    <property type="term" value="C:membrane"/>
    <property type="evidence" value="ECO:0007669"/>
    <property type="project" value="InterPro"/>
</dbReference>
<feature type="transmembrane region" description="Helical" evidence="3">
    <location>
        <begin position="151"/>
        <end position="178"/>
    </location>
</feature>
<protein>
    <submittedName>
        <fullName evidence="4">ECF-type riboflavin transporter substrate-binding protein</fullName>
    </submittedName>
</protein>
<name>A0A949NJ79_9FIRM</name>
<gene>
    <name evidence="4" type="ORF">KTH89_24465</name>
</gene>
<evidence type="ECO:0000313" key="4">
    <source>
        <dbReference type="EMBL" id="MBU9739695.1"/>
    </source>
</evidence>
<feature type="transmembrane region" description="Helical" evidence="3">
    <location>
        <begin position="49"/>
        <end position="75"/>
    </location>
</feature>
<keyword evidence="1 3" id="KW-0812">Transmembrane</keyword>
<dbReference type="InterPro" id="IPR009825">
    <property type="entry name" value="ECF_substrate-spec-like"/>
</dbReference>
<dbReference type="NCBIfam" id="NF010182">
    <property type="entry name" value="PRK13661.1"/>
    <property type="match status" value="1"/>
</dbReference>
<feature type="transmembrane region" description="Helical" evidence="3">
    <location>
        <begin position="87"/>
        <end position="107"/>
    </location>
</feature>
<keyword evidence="5" id="KW-1185">Reference proteome</keyword>
<evidence type="ECO:0000256" key="1">
    <source>
        <dbReference type="ARBA" id="ARBA00022692"/>
    </source>
</evidence>
<feature type="transmembrane region" description="Helical" evidence="3">
    <location>
        <begin position="119"/>
        <end position="145"/>
    </location>
</feature>
<keyword evidence="3" id="KW-0472">Membrane</keyword>
<sequence length="191" mass="20372">MKKGIGKAIVGEWSTKTIVTMAVGAALYGVLMMYGSIPIFSQTNLSTAMIVPVVVGGMYGALPCSLTLLIGNIIADLIGGNGMWFDWSIGNAVLGFFVGLLPVYGAYITEGIFKVKHAVIYAILCIIGNVIAFGLITPIFTYLFYGGELKVTFIMAGFATVGNIAVLLIVGIPVLFLLSKRYASRSNLREE</sequence>
<dbReference type="Pfam" id="PF07155">
    <property type="entry name" value="ECF-ribofla_trS"/>
    <property type="match status" value="1"/>
</dbReference>